<keyword evidence="1" id="KW-0472">Membrane</keyword>
<proteinExistence type="predicted"/>
<feature type="transmembrane region" description="Helical" evidence="1">
    <location>
        <begin position="52"/>
        <end position="71"/>
    </location>
</feature>
<sequence>MTVFLYFREVKSNSLSFEMKIFSYVIIVFAVALLVLNITMLDFNNLFQGDSLIAIIGIVAVLCAVCIVLIYRMSKVIDEKTK</sequence>
<dbReference type="AlphaFoldDB" id="A0A1H6RR33"/>
<evidence type="ECO:0000256" key="1">
    <source>
        <dbReference type="SAM" id="Phobius"/>
    </source>
</evidence>
<gene>
    <name evidence="2" type="ORF">SAMN04488018_10269</name>
</gene>
<organism evidence="2 3">
    <name type="scientific">Myroides marinus</name>
    <dbReference type="NCBI Taxonomy" id="703342"/>
    <lineage>
        <taxon>Bacteria</taxon>
        <taxon>Pseudomonadati</taxon>
        <taxon>Bacteroidota</taxon>
        <taxon>Flavobacteriia</taxon>
        <taxon>Flavobacteriales</taxon>
        <taxon>Flavobacteriaceae</taxon>
        <taxon>Myroides</taxon>
    </lineage>
</organism>
<evidence type="ECO:0000313" key="3">
    <source>
        <dbReference type="Proteomes" id="UP000183077"/>
    </source>
</evidence>
<dbReference type="EMBL" id="FNYS01000002">
    <property type="protein sequence ID" value="SEI58221.1"/>
    <property type="molecule type" value="Genomic_DNA"/>
</dbReference>
<keyword evidence="1" id="KW-1133">Transmembrane helix</keyword>
<dbReference type="Proteomes" id="UP000183077">
    <property type="component" value="Unassembled WGS sequence"/>
</dbReference>
<accession>A0A1H6RR33</accession>
<keyword evidence="1" id="KW-0812">Transmembrane</keyword>
<name>A0A1H6RR33_9FLAO</name>
<evidence type="ECO:0000313" key="2">
    <source>
        <dbReference type="EMBL" id="SEI58221.1"/>
    </source>
</evidence>
<reference evidence="2 3" key="1">
    <citation type="submission" date="2016-10" db="EMBL/GenBank/DDBJ databases">
        <authorList>
            <person name="de Groot N.N."/>
        </authorList>
    </citation>
    <scope>NUCLEOTIDE SEQUENCE [LARGE SCALE GENOMIC DNA]</scope>
    <source>
        <strain evidence="2 3">DSM 23048</strain>
    </source>
</reference>
<protein>
    <submittedName>
        <fullName evidence="2">Uncharacterized protein</fullName>
    </submittedName>
</protein>
<feature type="transmembrane region" description="Helical" evidence="1">
    <location>
        <begin position="21"/>
        <end position="40"/>
    </location>
</feature>